<dbReference type="AlphaFoldDB" id="A0A6F9E3W9"/>
<proteinExistence type="predicted"/>
<dbReference type="EMBL" id="LR792683">
    <property type="protein sequence ID" value="CAB3392001.1"/>
    <property type="molecule type" value="Genomic_DNA"/>
</dbReference>
<sequence length="61" mass="6888">MVFGTDPFRVYNERGPSVHDSPSPGWVPVERGYTVTLGWRRCVRQAENDKMTKDLGSSEMG</sequence>
<gene>
    <name evidence="1" type="ORF">COOX1_1192</name>
</gene>
<evidence type="ECO:0000313" key="1">
    <source>
        <dbReference type="EMBL" id="CAB3392001.1"/>
    </source>
</evidence>
<reference evidence="1 2" key="1">
    <citation type="submission" date="2020-04" db="EMBL/GenBank/DDBJ databases">
        <authorList>
            <person name="Hogendoorn C."/>
        </authorList>
    </citation>
    <scope>NUCLEOTIDE SEQUENCE [LARGE SCALE GENOMIC DNA]</scope>
    <source>
        <strain evidence="1">COOX1</strain>
    </source>
</reference>
<organism evidence="1 2">
    <name type="scientific">Kyrpidia spormannii</name>
    <dbReference type="NCBI Taxonomy" id="2055160"/>
    <lineage>
        <taxon>Bacteria</taxon>
        <taxon>Bacillati</taxon>
        <taxon>Bacillota</taxon>
        <taxon>Bacilli</taxon>
        <taxon>Bacillales</taxon>
        <taxon>Alicyclobacillaceae</taxon>
        <taxon>Kyrpidia</taxon>
    </lineage>
</organism>
<dbReference type="Proteomes" id="UP000502196">
    <property type="component" value="Chromosome"/>
</dbReference>
<accession>A0A6F9E3W9</accession>
<evidence type="ECO:0000313" key="2">
    <source>
        <dbReference type="Proteomes" id="UP000502196"/>
    </source>
</evidence>
<protein>
    <submittedName>
        <fullName evidence="1">Uncharacterized protein</fullName>
    </submittedName>
</protein>
<name>A0A6F9E3W9_9BACL</name>